<feature type="transmembrane region" description="Helical" evidence="6">
    <location>
        <begin position="498"/>
        <end position="521"/>
    </location>
</feature>
<evidence type="ECO:0000256" key="5">
    <source>
        <dbReference type="ARBA" id="ARBA00023136"/>
    </source>
</evidence>
<keyword evidence="3 6" id="KW-0812">Transmembrane</keyword>
<evidence type="ECO:0000256" key="3">
    <source>
        <dbReference type="ARBA" id="ARBA00022692"/>
    </source>
</evidence>
<feature type="transmembrane region" description="Helical" evidence="6">
    <location>
        <begin position="375"/>
        <end position="397"/>
    </location>
</feature>
<dbReference type="Pfam" id="PF00854">
    <property type="entry name" value="PTR2"/>
    <property type="match status" value="1"/>
</dbReference>
<proteinExistence type="inferred from homology"/>
<reference evidence="7 8" key="1">
    <citation type="submission" date="2017-09" db="EMBL/GenBank/DDBJ databases">
        <title>WGS assembly of Aquilegia coerulea Goldsmith.</title>
        <authorList>
            <person name="Hodges S."/>
            <person name="Kramer E."/>
            <person name="Nordborg M."/>
            <person name="Tomkins J."/>
            <person name="Borevitz J."/>
            <person name="Derieg N."/>
            <person name="Yan J."/>
            <person name="Mihaltcheva S."/>
            <person name="Hayes R.D."/>
            <person name="Rokhsar D."/>
        </authorList>
    </citation>
    <scope>NUCLEOTIDE SEQUENCE [LARGE SCALE GENOMIC DNA]</scope>
    <source>
        <strain evidence="8">cv. Goldsmith</strain>
    </source>
</reference>
<dbReference type="Gene3D" id="1.20.1250.20">
    <property type="entry name" value="MFS general substrate transporter like domains"/>
    <property type="match status" value="1"/>
</dbReference>
<feature type="transmembrane region" description="Helical" evidence="6">
    <location>
        <begin position="99"/>
        <end position="122"/>
    </location>
</feature>
<gene>
    <name evidence="7" type="ORF">AQUCO_00400048v1</name>
</gene>
<name>A0A2G5ET51_AQUCA</name>
<dbReference type="PROSITE" id="PS01022">
    <property type="entry name" value="PTR2_1"/>
    <property type="match status" value="1"/>
</dbReference>
<evidence type="ECO:0000256" key="6">
    <source>
        <dbReference type="SAM" id="Phobius"/>
    </source>
</evidence>
<feature type="transmembrane region" description="Helical" evidence="6">
    <location>
        <begin position="73"/>
        <end position="92"/>
    </location>
</feature>
<accession>A0A2G5ET51</accession>
<organism evidence="7 8">
    <name type="scientific">Aquilegia coerulea</name>
    <name type="common">Rocky mountain columbine</name>
    <dbReference type="NCBI Taxonomy" id="218851"/>
    <lineage>
        <taxon>Eukaryota</taxon>
        <taxon>Viridiplantae</taxon>
        <taxon>Streptophyta</taxon>
        <taxon>Embryophyta</taxon>
        <taxon>Tracheophyta</taxon>
        <taxon>Spermatophyta</taxon>
        <taxon>Magnoliopsida</taxon>
        <taxon>Ranunculales</taxon>
        <taxon>Ranunculaceae</taxon>
        <taxon>Thalictroideae</taxon>
        <taxon>Aquilegia</taxon>
    </lineage>
</organism>
<evidence type="ECO:0000313" key="8">
    <source>
        <dbReference type="Proteomes" id="UP000230069"/>
    </source>
</evidence>
<sequence>MATKELPAYGDEYMHDEEEPTKCVGQRRGGWTTFPFITVSALGLSIAAAGWTTNLIVYLIQKFNIKSIHATEISNVVNGCTSFFPIVGAIIADSYVGNFFVILGSSILSLLGLVLLTLTATLDSLRPKDCKEHLETCEASSQFQLAILFSAITLVSIGMGGTRFTLATMGADQFDKRKDQGTFFNWYFFTFYLATIIGITAIVYVEDNVSWGLGYILCLAINAIGLAIFIFGKRYYRHIKPHGSPFTSIARVIVATIRKKKVLLSSESKDYYYGDIKGTFSPAVLGPTSRFRFLNRAAMKVEGDAQQQGKLSESWSLCTVQQVEDFKSLIKISPLWSSSIFLHTPIAIQMGLMVLQALAMDRHIGSHFSIPSSSFLVFTLLATAIALSVFDRFLFPVWKKLTHRSMTPLVRIGIGHILNIIGMACSALVESRRLHVVRTHNLTHQPSSVTPMSALCTATAMISLVIAVAFYLSTALIDLFQRITGWLPDNINEGRIDNVFWMLVIIGVINFGYYSTCAMLYKYNNIVEDSEQKSETAVTDA</sequence>
<feature type="transmembrane region" description="Helical" evidence="6">
    <location>
        <begin position="211"/>
        <end position="231"/>
    </location>
</feature>
<dbReference type="InterPro" id="IPR000109">
    <property type="entry name" value="POT_fam"/>
</dbReference>
<feature type="transmembrane region" description="Helical" evidence="6">
    <location>
        <begin position="36"/>
        <end position="61"/>
    </location>
</feature>
<evidence type="ECO:0000256" key="1">
    <source>
        <dbReference type="ARBA" id="ARBA00004141"/>
    </source>
</evidence>
<dbReference type="GO" id="GO:0016020">
    <property type="term" value="C:membrane"/>
    <property type="evidence" value="ECO:0007669"/>
    <property type="project" value="UniProtKB-SubCell"/>
</dbReference>
<dbReference type="Proteomes" id="UP000230069">
    <property type="component" value="Unassembled WGS sequence"/>
</dbReference>
<keyword evidence="8" id="KW-1185">Reference proteome</keyword>
<dbReference type="InterPro" id="IPR018456">
    <property type="entry name" value="PTR2_symporter_CS"/>
</dbReference>
<dbReference type="GO" id="GO:0022857">
    <property type="term" value="F:transmembrane transporter activity"/>
    <property type="evidence" value="ECO:0007669"/>
    <property type="project" value="InterPro"/>
</dbReference>
<dbReference type="GO" id="GO:0006857">
    <property type="term" value="P:oligopeptide transport"/>
    <property type="evidence" value="ECO:0007669"/>
    <property type="project" value="InterPro"/>
</dbReference>
<dbReference type="FunCoup" id="A0A2G5ET51">
    <property type="interactions" value="62"/>
</dbReference>
<dbReference type="InterPro" id="IPR036259">
    <property type="entry name" value="MFS_trans_sf"/>
</dbReference>
<comment type="similarity">
    <text evidence="2">Belongs to the major facilitator superfamily. Proton-dependent oligopeptide transporter (POT/PTR) (TC 2.A.17) family.</text>
</comment>
<dbReference type="EMBL" id="KZ305021">
    <property type="protein sequence ID" value="PIA58921.1"/>
    <property type="molecule type" value="Genomic_DNA"/>
</dbReference>
<feature type="transmembrane region" description="Helical" evidence="6">
    <location>
        <begin position="409"/>
        <end position="429"/>
    </location>
</feature>
<dbReference type="InParanoid" id="A0A2G5ET51"/>
<dbReference type="AlphaFoldDB" id="A0A2G5ET51"/>
<evidence type="ECO:0000256" key="2">
    <source>
        <dbReference type="ARBA" id="ARBA00005982"/>
    </source>
</evidence>
<keyword evidence="5 6" id="KW-0472">Membrane</keyword>
<dbReference type="SUPFAM" id="SSF103473">
    <property type="entry name" value="MFS general substrate transporter"/>
    <property type="match status" value="1"/>
</dbReference>
<comment type="subcellular location">
    <subcellularLocation>
        <location evidence="1">Membrane</location>
        <topology evidence="1">Multi-pass membrane protein</topology>
    </subcellularLocation>
</comment>
<protein>
    <submittedName>
        <fullName evidence="7">Uncharacterized protein</fullName>
    </submittedName>
</protein>
<feature type="transmembrane region" description="Helical" evidence="6">
    <location>
        <begin position="183"/>
        <end position="205"/>
    </location>
</feature>
<feature type="transmembrane region" description="Helical" evidence="6">
    <location>
        <begin position="142"/>
        <end position="162"/>
    </location>
</feature>
<dbReference type="OrthoDB" id="8904098at2759"/>
<dbReference type="PANTHER" id="PTHR11654">
    <property type="entry name" value="OLIGOPEPTIDE TRANSPORTER-RELATED"/>
    <property type="match status" value="1"/>
</dbReference>
<feature type="transmembrane region" description="Helical" evidence="6">
    <location>
        <begin position="449"/>
        <end position="477"/>
    </location>
</feature>
<keyword evidence="4 6" id="KW-1133">Transmembrane helix</keyword>
<evidence type="ECO:0000256" key="4">
    <source>
        <dbReference type="ARBA" id="ARBA00022989"/>
    </source>
</evidence>
<evidence type="ECO:0000313" key="7">
    <source>
        <dbReference type="EMBL" id="PIA58921.1"/>
    </source>
</evidence>